<evidence type="ECO:0000256" key="3">
    <source>
        <dbReference type="ARBA" id="ARBA00007520"/>
    </source>
</evidence>
<gene>
    <name evidence="10" type="ORF">J2800_004202</name>
</gene>
<comment type="subcellular location">
    <subcellularLocation>
        <location evidence="2">Membrane</location>
        <topology evidence="2">Multi-pass membrane protein</topology>
    </subcellularLocation>
</comment>
<evidence type="ECO:0000313" key="11">
    <source>
        <dbReference type="Proteomes" id="UP001262754"/>
    </source>
</evidence>
<feature type="transmembrane region" description="Helical" evidence="8">
    <location>
        <begin position="223"/>
        <end position="248"/>
    </location>
</feature>
<keyword evidence="7 8" id="KW-0472">Membrane</keyword>
<feature type="transmembrane region" description="Helical" evidence="8">
    <location>
        <begin position="170"/>
        <end position="190"/>
    </location>
</feature>
<evidence type="ECO:0000313" key="10">
    <source>
        <dbReference type="EMBL" id="MDR6533440.1"/>
    </source>
</evidence>
<dbReference type="SUPFAM" id="SSF103473">
    <property type="entry name" value="MFS general substrate transporter"/>
    <property type="match status" value="1"/>
</dbReference>
<dbReference type="InterPro" id="IPR011701">
    <property type="entry name" value="MFS"/>
</dbReference>
<dbReference type="RefSeq" id="WP_310034310.1">
    <property type="nucleotide sequence ID" value="NZ_JAVDRL010000012.1"/>
</dbReference>
<feature type="transmembrane region" description="Helical" evidence="8">
    <location>
        <begin position="142"/>
        <end position="164"/>
    </location>
</feature>
<dbReference type="InterPro" id="IPR005829">
    <property type="entry name" value="Sugar_transporter_CS"/>
</dbReference>
<accession>A0ABU1N4S7</accession>
<dbReference type="InterPro" id="IPR020846">
    <property type="entry name" value="MFS_dom"/>
</dbReference>
<comment type="similarity">
    <text evidence="3">Belongs to the major facilitator superfamily. TCR/Tet family.</text>
</comment>
<feature type="transmembrane region" description="Helical" evidence="8">
    <location>
        <begin position="384"/>
        <end position="405"/>
    </location>
</feature>
<keyword evidence="6 8" id="KW-1133">Transmembrane helix</keyword>
<dbReference type="PANTHER" id="PTHR23504">
    <property type="entry name" value="MAJOR FACILITATOR SUPERFAMILY DOMAIN-CONTAINING PROTEIN 10"/>
    <property type="match status" value="1"/>
</dbReference>
<evidence type="ECO:0000256" key="7">
    <source>
        <dbReference type="ARBA" id="ARBA00023136"/>
    </source>
</evidence>
<feature type="transmembrane region" description="Helical" evidence="8">
    <location>
        <begin position="352"/>
        <end position="372"/>
    </location>
</feature>
<evidence type="ECO:0000256" key="4">
    <source>
        <dbReference type="ARBA" id="ARBA00022448"/>
    </source>
</evidence>
<dbReference type="Pfam" id="PF07690">
    <property type="entry name" value="MFS_1"/>
    <property type="match status" value="1"/>
</dbReference>
<evidence type="ECO:0000259" key="9">
    <source>
        <dbReference type="PROSITE" id="PS50850"/>
    </source>
</evidence>
<dbReference type="Gene3D" id="1.20.1250.20">
    <property type="entry name" value="MFS general substrate transporter like domains"/>
    <property type="match status" value="1"/>
</dbReference>
<feature type="transmembrane region" description="Helical" evidence="8">
    <location>
        <begin position="84"/>
        <end position="107"/>
    </location>
</feature>
<dbReference type="InterPro" id="IPR036259">
    <property type="entry name" value="MFS_trans_sf"/>
</dbReference>
<dbReference type="PROSITE" id="PS50850">
    <property type="entry name" value="MFS"/>
    <property type="match status" value="1"/>
</dbReference>
<reference evidence="10 11" key="1">
    <citation type="submission" date="2023-07" db="EMBL/GenBank/DDBJ databases">
        <title>Sorghum-associated microbial communities from plants grown in Nebraska, USA.</title>
        <authorList>
            <person name="Schachtman D."/>
        </authorList>
    </citation>
    <scope>NUCLEOTIDE SEQUENCE [LARGE SCALE GENOMIC DNA]</scope>
    <source>
        <strain evidence="10 11">DS2154</strain>
    </source>
</reference>
<feature type="transmembrane region" description="Helical" evidence="8">
    <location>
        <begin position="254"/>
        <end position="277"/>
    </location>
</feature>
<proteinExistence type="inferred from homology"/>
<keyword evidence="4" id="KW-0813">Transport</keyword>
<evidence type="ECO:0000256" key="5">
    <source>
        <dbReference type="ARBA" id="ARBA00022692"/>
    </source>
</evidence>
<comment type="function">
    <text evidence="1">Resistance to tetracycline by an active tetracycline efflux. This is an energy-dependent process that decreases the accumulation of the antibiotic in whole cells. This protein functions as a metal-tetracycline/H(+) antiporter.</text>
</comment>
<feature type="domain" description="Major facilitator superfamily (MFS) profile" evidence="9">
    <location>
        <begin position="13"/>
        <end position="409"/>
    </location>
</feature>
<feature type="transmembrane region" description="Helical" evidence="8">
    <location>
        <begin position="12"/>
        <end position="32"/>
    </location>
</feature>
<keyword evidence="11" id="KW-1185">Reference proteome</keyword>
<evidence type="ECO:0000256" key="2">
    <source>
        <dbReference type="ARBA" id="ARBA00004141"/>
    </source>
</evidence>
<dbReference type="InterPro" id="IPR001958">
    <property type="entry name" value="Tet-R_TetA/multi-R_MdtG-like"/>
</dbReference>
<name>A0ABU1N4S7_9CAUL</name>
<dbReference type="PRINTS" id="PR01035">
    <property type="entry name" value="TCRTETA"/>
</dbReference>
<sequence>MTKAISRNHRQAALGFIFITACLDVLSLGVMIPVLPELMKRFNGGDTASTALWVVLFATTWGVMQFFCSPILGLMSDRWGRRPVILTSIFGLGVDFLFMAFAPTLWWLFVGRVFNGMTAASFSTAGAYVADVTKPEDRAKGFGLMGAAFGVGFTFGPALGGWLWQFDHRLPFLVCAGLALCNWLYGFFVLPESLPPEKRVHRFDWSKANPLGSLNLLRSKPDLLGLAGVGFLFQLAHNVLPSVFVLYMGFRYHWSTAVIGLTLMGSGIAGILLQSFVVGPVVKRVGERGALLIGLFSGCVGFMIYGLAPTGWLYLCGLPIFAFTGLIQPGLQGLMTRRVQPWEQGQLQGANSAMMGVTAIVGPSLYLLPFSWAVRHDATVHLPGLPALIAAALLLAATVLAIRVARPVAVEPSVA</sequence>
<organism evidence="10 11">
    <name type="scientific">Caulobacter rhizosphaerae</name>
    <dbReference type="NCBI Taxonomy" id="2010972"/>
    <lineage>
        <taxon>Bacteria</taxon>
        <taxon>Pseudomonadati</taxon>
        <taxon>Pseudomonadota</taxon>
        <taxon>Alphaproteobacteria</taxon>
        <taxon>Caulobacterales</taxon>
        <taxon>Caulobacteraceae</taxon>
        <taxon>Caulobacter</taxon>
    </lineage>
</organism>
<dbReference type="CDD" id="cd17388">
    <property type="entry name" value="MFS_TetA"/>
    <property type="match status" value="1"/>
</dbReference>
<feature type="transmembrane region" description="Helical" evidence="8">
    <location>
        <begin position="289"/>
        <end position="306"/>
    </location>
</feature>
<comment type="caution">
    <text evidence="10">The sequence shown here is derived from an EMBL/GenBank/DDBJ whole genome shotgun (WGS) entry which is preliminary data.</text>
</comment>
<dbReference type="PANTHER" id="PTHR23504:SF15">
    <property type="entry name" value="MAJOR FACILITATOR SUPERFAMILY (MFS) PROFILE DOMAIN-CONTAINING PROTEIN"/>
    <property type="match status" value="1"/>
</dbReference>
<dbReference type="PROSITE" id="PS51257">
    <property type="entry name" value="PROKAR_LIPOPROTEIN"/>
    <property type="match status" value="1"/>
</dbReference>
<evidence type="ECO:0000256" key="8">
    <source>
        <dbReference type="SAM" id="Phobius"/>
    </source>
</evidence>
<protein>
    <submittedName>
        <fullName evidence="10">DHA1 family tetracycline resistance protein-like MFS transporter</fullName>
    </submittedName>
</protein>
<feature type="transmembrane region" description="Helical" evidence="8">
    <location>
        <begin position="52"/>
        <end position="72"/>
    </location>
</feature>
<dbReference type="Proteomes" id="UP001262754">
    <property type="component" value="Unassembled WGS sequence"/>
</dbReference>
<evidence type="ECO:0000256" key="1">
    <source>
        <dbReference type="ARBA" id="ARBA00003279"/>
    </source>
</evidence>
<dbReference type="PROSITE" id="PS00216">
    <property type="entry name" value="SUGAR_TRANSPORT_1"/>
    <property type="match status" value="1"/>
</dbReference>
<keyword evidence="5 8" id="KW-0812">Transmembrane</keyword>
<feature type="transmembrane region" description="Helical" evidence="8">
    <location>
        <begin position="312"/>
        <end position="331"/>
    </location>
</feature>
<dbReference type="EMBL" id="JAVDRL010000012">
    <property type="protein sequence ID" value="MDR6533440.1"/>
    <property type="molecule type" value="Genomic_DNA"/>
</dbReference>
<evidence type="ECO:0000256" key="6">
    <source>
        <dbReference type="ARBA" id="ARBA00022989"/>
    </source>
</evidence>